<evidence type="ECO:0000313" key="3">
    <source>
        <dbReference type="WBParaSite" id="L893_g24265.t1"/>
    </source>
</evidence>
<keyword evidence="2" id="KW-1185">Reference proteome</keyword>
<organism evidence="2 3">
    <name type="scientific">Steinernema glaseri</name>
    <dbReference type="NCBI Taxonomy" id="37863"/>
    <lineage>
        <taxon>Eukaryota</taxon>
        <taxon>Metazoa</taxon>
        <taxon>Ecdysozoa</taxon>
        <taxon>Nematoda</taxon>
        <taxon>Chromadorea</taxon>
        <taxon>Rhabditida</taxon>
        <taxon>Tylenchina</taxon>
        <taxon>Panagrolaimomorpha</taxon>
        <taxon>Strongyloidoidea</taxon>
        <taxon>Steinernematidae</taxon>
        <taxon>Steinernema</taxon>
    </lineage>
</organism>
<sequence length="108" mass="11864">MVEVLCESAHSPQNGLGDSMCATAYLQLGEADQTNANANVAQTKYVSTQTKYVSNTSTPYEKLIFNIPACLPNRCGNLLHDIRRRRSSEGNCIQKSPHPEAPNEDLIL</sequence>
<evidence type="ECO:0000256" key="1">
    <source>
        <dbReference type="SAM" id="MobiDB-lite"/>
    </source>
</evidence>
<reference evidence="3" key="1">
    <citation type="submission" date="2016-11" db="UniProtKB">
        <authorList>
            <consortium name="WormBaseParasite"/>
        </authorList>
    </citation>
    <scope>IDENTIFICATION</scope>
</reference>
<feature type="region of interest" description="Disordered" evidence="1">
    <location>
        <begin position="88"/>
        <end position="108"/>
    </location>
</feature>
<dbReference type="WBParaSite" id="L893_g24265.t1">
    <property type="protein sequence ID" value="L893_g24265.t1"/>
    <property type="gene ID" value="L893_g24265"/>
</dbReference>
<name>A0A1I7Z9Q5_9BILA</name>
<accession>A0A1I7Z9Q5</accession>
<dbReference type="Proteomes" id="UP000095287">
    <property type="component" value="Unplaced"/>
</dbReference>
<protein>
    <submittedName>
        <fullName evidence="3">Uncharacterized protein</fullName>
    </submittedName>
</protein>
<dbReference type="AlphaFoldDB" id="A0A1I7Z9Q5"/>
<evidence type="ECO:0000313" key="2">
    <source>
        <dbReference type="Proteomes" id="UP000095287"/>
    </source>
</evidence>
<proteinExistence type="predicted"/>